<dbReference type="GO" id="GO:0008395">
    <property type="term" value="F:steroid hydroxylase activity"/>
    <property type="evidence" value="ECO:0007669"/>
    <property type="project" value="TreeGrafter"/>
</dbReference>
<keyword evidence="4 8" id="KW-0560">Oxidoreductase</keyword>
<feature type="binding site" description="axial binding residue" evidence="7">
    <location>
        <position position="439"/>
    </location>
    <ligand>
        <name>heme</name>
        <dbReference type="ChEBI" id="CHEBI:30413"/>
    </ligand>
    <ligandPart>
        <name>Fe</name>
        <dbReference type="ChEBI" id="CHEBI:18248"/>
    </ligandPart>
</feature>
<dbReference type="GO" id="GO:0020037">
    <property type="term" value="F:heme binding"/>
    <property type="evidence" value="ECO:0007669"/>
    <property type="project" value="InterPro"/>
</dbReference>
<dbReference type="PANTHER" id="PTHR24300:SF403">
    <property type="entry name" value="CYTOCHROME P450 306A1"/>
    <property type="match status" value="1"/>
</dbReference>
<dbReference type="AlphaFoldDB" id="A0A1W0X5Z7"/>
<dbReference type="GO" id="GO:0006805">
    <property type="term" value="P:xenobiotic metabolic process"/>
    <property type="evidence" value="ECO:0007669"/>
    <property type="project" value="TreeGrafter"/>
</dbReference>
<dbReference type="InterPro" id="IPR001128">
    <property type="entry name" value="Cyt_P450"/>
</dbReference>
<keyword evidence="5 7" id="KW-0408">Iron</keyword>
<dbReference type="EMBL" id="MTYJ01000014">
    <property type="protein sequence ID" value="OQV22986.1"/>
    <property type="molecule type" value="Genomic_DNA"/>
</dbReference>
<evidence type="ECO:0000256" key="3">
    <source>
        <dbReference type="ARBA" id="ARBA00022723"/>
    </source>
</evidence>
<keyword evidence="6 8" id="KW-0503">Monooxygenase</keyword>
<proteinExistence type="inferred from homology"/>
<dbReference type="PRINTS" id="PR00385">
    <property type="entry name" value="P450"/>
</dbReference>
<evidence type="ECO:0000256" key="1">
    <source>
        <dbReference type="ARBA" id="ARBA00001971"/>
    </source>
</evidence>
<dbReference type="GO" id="GO:0006082">
    <property type="term" value="P:organic acid metabolic process"/>
    <property type="evidence" value="ECO:0007669"/>
    <property type="project" value="TreeGrafter"/>
</dbReference>
<dbReference type="PROSITE" id="PS00086">
    <property type="entry name" value="CYTOCHROME_P450"/>
    <property type="match status" value="1"/>
</dbReference>
<accession>A0A1W0X5Z7</accession>
<dbReference type="Gene3D" id="1.10.630.10">
    <property type="entry name" value="Cytochrome P450"/>
    <property type="match status" value="1"/>
</dbReference>
<protein>
    <submittedName>
        <fullName evidence="9">Cytochrome P450 2J5</fullName>
    </submittedName>
</protein>
<evidence type="ECO:0000256" key="8">
    <source>
        <dbReference type="RuleBase" id="RU000461"/>
    </source>
</evidence>
<organism evidence="9 10">
    <name type="scientific">Hypsibius exemplaris</name>
    <name type="common">Freshwater tardigrade</name>
    <dbReference type="NCBI Taxonomy" id="2072580"/>
    <lineage>
        <taxon>Eukaryota</taxon>
        <taxon>Metazoa</taxon>
        <taxon>Ecdysozoa</taxon>
        <taxon>Tardigrada</taxon>
        <taxon>Eutardigrada</taxon>
        <taxon>Parachela</taxon>
        <taxon>Hypsibioidea</taxon>
        <taxon>Hypsibiidae</taxon>
        <taxon>Hypsibius</taxon>
    </lineage>
</organism>
<keyword evidence="7 8" id="KW-0349">Heme</keyword>
<dbReference type="PRINTS" id="PR00463">
    <property type="entry name" value="EP450I"/>
</dbReference>
<evidence type="ECO:0000256" key="4">
    <source>
        <dbReference type="ARBA" id="ARBA00023002"/>
    </source>
</evidence>
<dbReference type="Proteomes" id="UP000192578">
    <property type="component" value="Unassembled WGS sequence"/>
</dbReference>
<dbReference type="InterPro" id="IPR002401">
    <property type="entry name" value="Cyt_P450_E_grp-I"/>
</dbReference>
<evidence type="ECO:0000256" key="5">
    <source>
        <dbReference type="ARBA" id="ARBA00023004"/>
    </source>
</evidence>
<reference evidence="10" key="1">
    <citation type="submission" date="2017-01" db="EMBL/GenBank/DDBJ databases">
        <title>Comparative genomics of anhydrobiosis in the tardigrade Hypsibius dujardini.</title>
        <authorList>
            <person name="Yoshida Y."/>
            <person name="Koutsovoulos G."/>
            <person name="Laetsch D."/>
            <person name="Stevens L."/>
            <person name="Kumar S."/>
            <person name="Horikawa D."/>
            <person name="Ishino K."/>
            <person name="Komine S."/>
            <person name="Tomita M."/>
            <person name="Blaxter M."/>
            <person name="Arakawa K."/>
        </authorList>
    </citation>
    <scope>NUCLEOTIDE SEQUENCE [LARGE SCALE GENOMIC DNA]</scope>
    <source>
        <strain evidence="10">Z151</strain>
    </source>
</reference>
<comment type="caution">
    <text evidence="9">The sequence shown here is derived from an EMBL/GenBank/DDBJ whole genome shotgun (WGS) entry which is preliminary data.</text>
</comment>
<dbReference type="InterPro" id="IPR036396">
    <property type="entry name" value="Cyt_P450_sf"/>
</dbReference>
<dbReference type="GO" id="GO:0016712">
    <property type="term" value="F:oxidoreductase activity, acting on paired donors, with incorporation or reduction of molecular oxygen, reduced flavin or flavoprotein as one donor, and incorporation of one atom of oxygen"/>
    <property type="evidence" value="ECO:0007669"/>
    <property type="project" value="TreeGrafter"/>
</dbReference>
<comment type="similarity">
    <text evidence="2 8">Belongs to the cytochrome P450 family.</text>
</comment>
<sequence>MDWISICIAVVTAGLALLLWLKPSRPKNSPPGPPAIPMFGSFHFFAKQPHIALLKTKEKYGDTYMIHVGRRPVVILSNYNTVKKVFGDDLVSGRDNESYIRYDASTLAESGLIFSEGDLWKTHRRFALSTLRDLGMGKNWLEDTIIGEVDAIIQRIRGTNKTPFNPKVQLTNSVSNVICALIFGQRFSLDDPNFSQLTNLITENIASLPYDQIALTLPFLMWFPNPIRAQIMSARNNLAKLNVFMSARIEEHKSADRRTDVEDYLHAYQTEKETGNKTDKAAQATFDETQLLASLFDLFAAGTETTSTTTLWAFVFMVEYPHIMRKVQEEIDSTVGREKMLTNSDRALLPYTEAVILEVQRCASLVPLGAPHRARDEITVDGYTIPKNAIIFANLFSIHRDPRWWKNPEIFDPERFLDGNGKLTRPDGFAPFSVGKRACLGEALAKMELFLFIANLLRCFTLELPKGKTISHDDYISSVVNSPKPYELIFVPR</sequence>
<evidence type="ECO:0000256" key="2">
    <source>
        <dbReference type="ARBA" id="ARBA00010617"/>
    </source>
</evidence>
<name>A0A1W0X5Z7_HYPEX</name>
<dbReference type="GO" id="GO:0005737">
    <property type="term" value="C:cytoplasm"/>
    <property type="evidence" value="ECO:0007669"/>
    <property type="project" value="TreeGrafter"/>
</dbReference>
<evidence type="ECO:0000313" key="10">
    <source>
        <dbReference type="Proteomes" id="UP000192578"/>
    </source>
</evidence>
<evidence type="ECO:0000313" key="9">
    <source>
        <dbReference type="EMBL" id="OQV22986.1"/>
    </source>
</evidence>
<gene>
    <name evidence="9" type="ORF">BV898_03037</name>
</gene>
<comment type="cofactor">
    <cofactor evidence="1 7">
        <name>heme</name>
        <dbReference type="ChEBI" id="CHEBI:30413"/>
    </cofactor>
</comment>
<dbReference type="FunFam" id="1.10.630.10:FF:000036">
    <property type="entry name" value="CYtochrome P450 family"/>
    <property type="match status" value="1"/>
</dbReference>
<keyword evidence="3 7" id="KW-0479">Metal-binding</keyword>
<dbReference type="PANTHER" id="PTHR24300">
    <property type="entry name" value="CYTOCHROME P450 508A4-RELATED"/>
    <property type="match status" value="1"/>
</dbReference>
<dbReference type="OrthoDB" id="2789670at2759"/>
<dbReference type="Pfam" id="PF00067">
    <property type="entry name" value="p450"/>
    <property type="match status" value="1"/>
</dbReference>
<dbReference type="SUPFAM" id="SSF48264">
    <property type="entry name" value="Cytochrome P450"/>
    <property type="match status" value="1"/>
</dbReference>
<evidence type="ECO:0000256" key="7">
    <source>
        <dbReference type="PIRSR" id="PIRSR602401-1"/>
    </source>
</evidence>
<dbReference type="InterPro" id="IPR017972">
    <property type="entry name" value="Cyt_P450_CS"/>
</dbReference>
<dbReference type="InterPro" id="IPR050182">
    <property type="entry name" value="Cytochrome_P450_fam2"/>
</dbReference>
<dbReference type="GO" id="GO:0005506">
    <property type="term" value="F:iron ion binding"/>
    <property type="evidence" value="ECO:0007669"/>
    <property type="project" value="InterPro"/>
</dbReference>
<evidence type="ECO:0000256" key="6">
    <source>
        <dbReference type="ARBA" id="ARBA00023033"/>
    </source>
</evidence>
<keyword evidence="10" id="KW-1185">Reference proteome</keyword>